<dbReference type="Proteomes" id="UP000565155">
    <property type="component" value="Unassembled WGS sequence"/>
</dbReference>
<feature type="non-terminal residue" evidence="2">
    <location>
        <position position="1"/>
    </location>
</feature>
<evidence type="ECO:0000313" key="2">
    <source>
        <dbReference type="EMBL" id="NMR76673.1"/>
    </source>
</evidence>
<protein>
    <submittedName>
        <fullName evidence="2">Lipoprotein NlpI</fullName>
    </submittedName>
</protein>
<dbReference type="InterPro" id="IPR019734">
    <property type="entry name" value="TPR_rpt"/>
</dbReference>
<dbReference type="AlphaFoldDB" id="A0A7Y0R027"/>
<dbReference type="EMBL" id="JABCMA010000085">
    <property type="protein sequence ID" value="NMR76673.1"/>
    <property type="molecule type" value="Genomic_DNA"/>
</dbReference>
<evidence type="ECO:0000313" key="3">
    <source>
        <dbReference type="Proteomes" id="UP000565155"/>
    </source>
</evidence>
<proteinExistence type="predicted"/>
<evidence type="ECO:0000256" key="1">
    <source>
        <dbReference type="PROSITE-ProRule" id="PRU00339"/>
    </source>
</evidence>
<sequence>QQDRSEEWGWVLVALMLRDVSDEVALAAIMDRTRENYCLAQRLTETYFYLGKRHQLEGDIASAISLYKLAISLNVYEYVEHRYSFLELAQIYDQLQQDRLAKLKAAEQQEQQ</sequence>
<comment type="caution">
    <text evidence="2">The sequence shown here is derived from an EMBL/GenBank/DDBJ whole genome shotgun (WGS) entry which is preliminary data.</text>
</comment>
<reference evidence="2 3" key="1">
    <citation type="submission" date="2020-04" db="EMBL/GenBank/DDBJ databases">
        <title>Whole-genome sequencing of Vibrio spp. from China reveals different genetic environments of blaCTX-M-14 among diverse lineages.</title>
        <authorList>
            <person name="Zheng Z."/>
            <person name="Ye L."/>
            <person name="Chen S."/>
        </authorList>
    </citation>
    <scope>NUCLEOTIDE SEQUENCE [LARGE SCALE GENOMIC DNA]</scope>
    <source>
        <strain evidence="2 3">Vb1636</strain>
    </source>
</reference>
<dbReference type="InterPro" id="IPR011990">
    <property type="entry name" value="TPR-like_helical_dom_sf"/>
</dbReference>
<gene>
    <name evidence="2" type="ORF">HKB35_24085</name>
</gene>
<accession>A0A7Y0R027</accession>
<feature type="repeat" description="TPR" evidence="1">
    <location>
        <begin position="44"/>
        <end position="77"/>
    </location>
</feature>
<organism evidence="2 3">
    <name type="scientific">Vibrio alginolyticus</name>
    <dbReference type="NCBI Taxonomy" id="663"/>
    <lineage>
        <taxon>Bacteria</taxon>
        <taxon>Pseudomonadati</taxon>
        <taxon>Pseudomonadota</taxon>
        <taxon>Gammaproteobacteria</taxon>
        <taxon>Vibrionales</taxon>
        <taxon>Vibrionaceae</taxon>
        <taxon>Vibrio</taxon>
    </lineage>
</organism>
<dbReference type="Gene3D" id="1.25.40.10">
    <property type="entry name" value="Tetratricopeptide repeat domain"/>
    <property type="match status" value="1"/>
</dbReference>
<keyword evidence="2" id="KW-0449">Lipoprotein</keyword>
<dbReference type="PROSITE" id="PS50005">
    <property type="entry name" value="TPR"/>
    <property type="match status" value="1"/>
</dbReference>
<dbReference type="SUPFAM" id="SSF48452">
    <property type="entry name" value="TPR-like"/>
    <property type="match status" value="1"/>
</dbReference>
<name>A0A7Y0R027_VIBAL</name>
<keyword evidence="1" id="KW-0802">TPR repeat</keyword>